<dbReference type="Gene3D" id="1.10.10.10">
    <property type="entry name" value="Winged helix-like DNA-binding domain superfamily/Winged helix DNA-binding domain"/>
    <property type="match status" value="1"/>
</dbReference>
<keyword evidence="3" id="KW-0804">Transcription</keyword>
<dbReference type="PANTHER" id="PTHR33164">
    <property type="entry name" value="TRANSCRIPTIONAL REGULATOR, MARR FAMILY"/>
    <property type="match status" value="1"/>
</dbReference>
<evidence type="ECO:0000256" key="2">
    <source>
        <dbReference type="ARBA" id="ARBA00023125"/>
    </source>
</evidence>
<dbReference type="InterPro" id="IPR055166">
    <property type="entry name" value="Transc_reg_Sar_Rot_HTH"/>
</dbReference>
<evidence type="ECO:0000313" key="5">
    <source>
        <dbReference type="EMBL" id="PXV64048.1"/>
    </source>
</evidence>
<dbReference type="PROSITE" id="PS50995">
    <property type="entry name" value="HTH_MARR_2"/>
    <property type="match status" value="1"/>
</dbReference>
<dbReference type="RefSeq" id="WP_110310614.1">
    <property type="nucleotide sequence ID" value="NZ_QICL01000011.1"/>
</dbReference>
<dbReference type="Pfam" id="PF22381">
    <property type="entry name" value="Staph_reg_Sar_Rot"/>
    <property type="match status" value="1"/>
</dbReference>
<dbReference type="SUPFAM" id="SSF46785">
    <property type="entry name" value="Winged helix' DNA-binding domain"/>
    <property type="match status" value="1"/>
</dbReference>
<keyword evidence="6" id="KW-1185">Reference proteome</keyword>
<dbReference type="GO" id="GO:0003700">
    <property type="term" value="F:DNA-binding transcription factor activity"/>
    <property type="evidence" value="ECO:0007669"/>
    <property type="project" value="InterPro"/>
</dbReference>
<dbReference type="SMART" id="SM00347">
    <property type="entry name" value="HTH_MARR"/>
    <property type="match status" value="1"/>
</dbReference>
<proteinExistence type="predicted"/>
<dbReference type="GO" id="GO:0006950">
    <property type="term" value="P:response to stress"/>
    <property type="evidence" value="ECO:0007669"/>
    <property type="project" value="TreeGrafter"/>
</dbReference>
<dbReference type="OrthoDB" id="9806864at2"/>
<evidence type="ECO:0000259" key="4">
    <source>
        <dbReference type="PROSITE" id="PS50995"/>
    </source>
</evidence>
<dbReference type="PANTHER" id="PTHR33164:SF64">
    <property type="entry name" value="TRANSCRIPTIONAL REGULATOR SLYA"/>
    <property type="match status" value="1"/>
</dbReference>
<sequence length="151" mass="17173">MNKDCRIGDPYNDLGFLIWQIMKTWQRGKHKLLDEFGLTGSQMEVLSAVYHLGQTEQEVTQIAISNVTNVDPMTTSTILRNLHKKKLIDRKASKIDTRARVVEITDDGTELFLKAITKVRHSTDALLEHMDGDALKAQLRSLLEVLNKLNN</sequence>
<dbReference type="Proteomes" id="UP000247973">
    <property type="component" value="Unassembled WGS sequence"/>
</dbReference>
<comment type="caution">
    <text evidence="5">The sequence shown here is derived from an EMBL/GenBank/DDBJ whole genome shotgun (WGS) entry which is preliminary data.</text>
</comment>
<keyword evidence="2 5" id="KW-0238">DNA-binding</keyword>
<dbReference type="AlphaFoldDB" id="A0A2V3PNF7"/>
<evidence type="ECO:0000256" key="1">
    <source>
        <dbReference type="ARBA" id="ARBA00023015"/>
    </source>
</evidence>
<reference evidence="5 6" key="1">
    <citation type="submission" date="2018-03" db="EMBL/GenBank/DDBJ databases">
        <title>Genomic Encyclopedia of Archaeal and Bacterial Type Strains, Phase II (KMG-II): from individual species to whole genera.</title>
        <authorList>
            <person name="Goeker M."/>
        </authorList>
    </citation>
    <scope>NUCLEOTIDE SEQUENCE [LARGE SCALE GENOMIC DNA]</scope>
    <source>
        <strain evidence="5 6">DSM 100214</strain>
    </source>
</reference>
<dbReference type="InterPro" id="IPR039422">
    <property type="entry name" value="MarR/SlyA-like"/>
</dbReference>
<organism evidence="5 6">
    <name type="scientific">Dysgonomonas alginatilytica</name>
    <dbReference type="NCBI Taxonomy" id="1605892"/>
    <lineage>
        <taxon>Bacteria</taxon>
        <taxon>Pseudomonadati</taxon>
        <taxon>Bacteroidota</taxon>
        <taxon>Bacteroidia</taxon>
        <taxon>Bacteroidales</taxon>
        <taxon>Dysgonomonadaceae</taxon>
        <taxon>Dysgonomonas</taxon>
    </lineage>
</organism>
<dbReference type="GO" id="GO:0003677">
    <property type="term" value="F:DNA binding"/>
    <property type="evidence" value="ECO:0007669"/>
    <property type="project" value="UniProtKB-KW"/>
</dbReference>
<protein>
    <submittedName>
        <fullName evidence="5">DNA-binding MarR family transcriptional regulator</fullName>
    </submittedName>
</protein>
<dbReference type="EMBL" id="QICL01000011">
    <property type="protein sequence ID" value="PXV64048.1"/>
    <property type="molecule type" value="Genomic_DNA"/>
</dbReference>
<dbReference type="InterPro" id="IPR036390">
    <property type="entry name" value="WH_DNA-bd_sf"/>
</dbReference>
<gene>
    <name evidence="5" type="ORF">CLV62_1115</name>
</gene>
<dbReference type="InterPro" id="IPR000835">
    <property type="entry name" value="HTH_MarR-typ"/>
</dbReference>
<evidence type="ECO:0000256" key="3">
    <source>
        <dbReference type="ARBA" id="ARBA00023163"/>
    </source>
</evidence>
<dbReference type="InterPro" id="IPR036388">
    <property type="entry name" value="WH-like_DNA-bd_sf"/>
</dbReference>
<accession>A0A2V3PNF7</accession>
<keyword evidence="1" id="KW-0805">Transcription regulation</keyword>
<evidence type="ECO:0000313" key="6">
    <source>
        <dbReference type="Proteomes" id="UP000247973"/>
    </source>
</evidence>
<name>A0A2V3PNF7_9BACT</name>
<feature type="domain" description="HTH marR-type" evidence="4">
    <location>
        <begin position="11"/>
        <end position="151"/>
    </location>
</feature>